<keyword evidence="2" id="KW-1185">Reference proteome</keyword>
<evidence type="ECO:0000313" key="2">
    <source>
        <dbReference type="Proteomes" id="UP000249661"/>
    </source>
</evidence>
<accession>A0ACD1H7U3</accession>
<reference evidence="1" key="1">
    <citation type="submission" date="2018-02" db="EMBL/GenBank/DDBJ databases">
        <title>The genomes of Aspergillus section Nigri reveals drivers in fungal speciation.</title>
        <authorList>
            <consortium name="DOE Joint Genome Institute"/>
            <person name="Vesth T.C."/>
            <person name="Nybo J."/>
            <person name="Theobald S."/>
            <person name="Brandl J."/>
            <person name="Frisvad J.C."/>
            <person name="Nielsen K.F."/>
            <person name="Lyhne E.K."/>
            <person name="Kogle M.E."/>
            <person name="Kuo A."/>
            <person name="Riley R."/>
            <person name="Clum A."/>
            <person name="Nolan M."/>
            <person name="Lipzen A."/>
            <person name="Salamov A."/>
            <person name="Henrissat B."/>
            <person name="Wiebenga A."/>
            <person name="De vries R.P."/>
            <person name="Grigoriev I.V."/>
            <person name="Mortensen U.H."/>
            <person name="Andersen M.R."/>
            <person name="Baker S.E."/>
        </authorList>
    </citation>
    <scope>NUCLEOTIDE SEQUENCE</scope>
    <source>
        <strain evidence="1">CBS 121060</strain>
    </source>
</reference>
<organism evidence="1 2">
    <name type="scientific">Aspergillus aculeatinus CBS 121060</name>
    <dbReference type="NCBI Taxonomy" id="1448322"/>
    <lineage>
        <taxon>Eukaryota</taxon>
        <taxon>Fungi</taxon>
        <taxon>Dikarya</taxon>
        <taxon>Ascomycota</taxon>
        <taxon>Pezizomycotina</taxon>
        <taxon>Eurotiomycetes</taxon>
        <taxon>Eurotiomycetidae</taxon>
        <taxon>Eurotiales</taxon>
        <taxon>Aspergillaceae</taxon>
        <taxon>Aspergillus</taxon>
        <taxon>Aspergillus subgen. Circumdati</taxon>
    </lineage>
</organism>
<protein>
    <submittedName>
        <fullName evidence="1">Uncharacterized protein</fullName>
    </submittedName>
</protein>
<name>A0ACD1H7U3_9EURO</name>
<evidence type="ECO:0000313" key="1">
    <source>
        <dbReference type="EMBL" id="RAH69572.1"/>
    </source>
</evidence>
<sequence>MYCIVRGWGFREVVWAFQFTWTVGAGDGIPLCLWDWIGKRKRNRVGLRFEIAFNSLIE</sequence>
<dbReference type="Proteomes" id="UP000249661">
    <property type="component" value="Unassembled WGS sequence"/>
</dbReference>
<proteinExistence type="predicted"/>
<gene>
    <name evidence="1" type="ORF">BO66DRAFT_97919</name>
</gene>
<dbReference type="EMBL" id="KZ824959">
    <property type="protein sequence ID" value="RAH69572.1"/>
    <property type="molecule type" value="Genomic_DNA"/>
</dbReference>